<evidence type="ECO:0000313" key="8">
    <source>
        <dbReference type="Proteomes" id="UP000282028"/>
    </source>
</evidence>
<dbReference type="Proteomes" id="UP000282028">
    <property type="component" value="Unassembled WGS sequence"/>
</dbReference>
<gene>
    <name evidence="7" type="ORF">EDM52_04325</name>
</gene>
<dbReference type="GO" id="GO:0043565">
    <property type="term" value="F:sequence-specific DNA binding"/>
    <property type="evidence" value="ECO:0007669"/>
    <property type="project" value="InterPro"/>
</dbReference>
<keyword evidence="8" id="KW-1185">Reference proteome</keyword>
<dbReference type="CDD" id="cd00009">
    <property type="entry name" value="AAA"/>
    <property type="match status" value="1"/>
</dbReference>
<evidence type="ECO:0000256" key="4">
    <source>
        <dbReference type="ARBA" id="ARBA00023125"/>
    </source>
</evidence>
<dbReference type="Gene3D" id="1.10.8.60">
    <property type="match status" value="1"/>
</dbReference>
<protein>
    <submittedName>
        <fullName evidence="7">AAA family ATPase</fullName>
    </submittedName>
</protein>
<dbReference type="PROSITE" id="PS00676">
    <property type="entry name" value="SIGMA54_INTERACT_2"/>
    <property type="match status" value="1"/>
</dbReference>
<dbReference type="SUPFAM" id="SSF52540">
    <property type="entry name" value="P-loop containing nucleoside triphosphate hydrolases"/>
    <property type="match status" value="1"/>
</dbReference>
<dbReference type="InterPro" id="IPR058031">
    <property type="entry name" value="AAA_lid_NorR"/>
</dbReference>
<dbReference type="SUPFAM" id="SSF46689">
    <property type="entry name" value="Homeodomain-like"/>
    <property type="match status" value="1"/>
</dbReference>
<dbReference type="EMBL" id="RHHR01000008">
    <property type="protein sequence ID" value="RNB76144.1"/>
    <property type="molecule type" value="Genomic_DNA"/>
</dbReference>
<dbReference type="Pfam" id="PF02954">
    <property type="entry name" value="HTH_8"/>
    <property type="match status" value="1"/>
</dbReference>
<organism evidence="7 8">
    <name type="scientific">Brevibacillus invocatus</name>
    <dbReference type="NCBI Taxonomy" id="173959"/>
    <lineage>
        <taxon>Bacteria</taxon>
        <taxon>Bacillati</taxon>
        <taxon>Bacillota</taxon>
        <taxon>Bacilli</taxon>
        <taxon>Bacillales</taxon>
        <taxon>Paenibacillaceae</taxon>
        <taxon>Brevibacillus</taxon>
    </lineage>
</organism>
<evidence type="ECO:0000256" key="5">
    <source>
        <dbReference type="ARBA" id="ARBA00023163"/>
    </source>
</evidence>
<evidence type="ECO:0000256" key="2">
    <source>
        <dbReference type="ARBA" id="ARBA00022840"/>
    </source>
</evidence>
<keyword evidence="5" id="KW-0804">Transcription</keyword>
<feature type="domain" description="Sigma-54 factor interaction" evidence="6">
    <location>
        <begin position="134"/>
        <end position="364"/>
    </location>
</feature>
<evidence type="ECO:0000256" key="1">
    <source>
        <dbReference type="ARBA" id="ARBA00022741"/>
    </source>
</evidence>
<name>A0A3M8CKB6_9BACL</name>
<comment type="caution">
    <text evidence="7">The sequence shown here is derived from an EMBL/GenBank/DDBJ whole genome shotgun (WGS) entry which is preliminary data.</text>
</comment>
<dbReference type="Gene3D" id="1.10.10.60">
    <property type="entry name" value="Homeodomain-like"/>
    <property type="match status" value="1"/>
</dbReference>
<keyword evidence="3" id="KW-0805">Transcription regulation</keyword>
<dbReference type="PANTHER" id="PTHR32071">
    <property type="entry name" value="TRANSCRIPTIONAL REGULATORY PROTEIN"/>
    <property type="match status" value="1"/>
</dbReference>
<dbReference type="InterPro" id="IPR027417">
    <property type="entry name" value="P-loop_NTPase"/>
</dbReference>
<dbReference type="PROSITE" id="PS50045">
    <property type="entry name" value="SIGMA54_INTERACT_4"/>
    <property type="match status" value="1"/>
</dbReference>
<dbReference type="Pfam" id="PF00158">
    <property type="entry name" value="Sigma54_activat"/>
    <property type="match status" value="1"/>
</dbReference>
<evidence type="ECO:0000313" key="7">
    <source>
        <dbReference type="EMBL" id="RNB76144.1"/>
    </source>
</evidence>
<keyword evidence="4" id="KW-0238">DNA-binding</keyword>
<proteinExistence type="predicted"/>
<accession>A0A3M8CKB6</accession>
<dbReference type="OrthoDB" id="9783240at2"/>
<dbReference type="InterPro" id="IPR025944">
    <property type="entry name" value="Sigma_54_int_dom_CS"/>
</dbReference>
<sequence length="441" mass="49472">MSHDRTIQPFAEGGWPCMERNDDASLHIPLAGVPPDVATSPCHSLLCAWGKVSQEYVIAVARNRVVYFVNRRASERFTLRPGSVLDDDWEQLIQKEWTIEEVDLEEEQLYRLYFIRPKLKPSVEANAASAFPAIKTSSPLYQAQLHTARVAAHSVSNTMISGETGSGKEVLARAIHAASNRKDRPFIAVHIASLPRELLASELFGYTDGAFTGAKKGGKIGKLEAANGGTLFLDEIGELTPEMQVVLLRVLEERKITRLGDHEEKPLDIRIIAATNRKLQDEVTAGRFRADLYYRLHVLHVKIPPLRERKEDIPDLVELLLHKLQAQYGRGPLSVCKAAWQLLLSHTWPGNIRELRNVMERAFLLALDESIITISHLPVEWNHSAPIVEATGFRRSSLRDLERETIQRALADAKSISAAAKQLGIARSTLYRKMSEWHGVL</sequence>
<dbReference type="InterPro" id="IPR003593">
    <property type="entry name" value="AAA+_ATPase"/>
</dbReference>
<keyword evidence="2" id="KW-0067">ATP-binding</keyword>
<dbReference type="GO" id="GO:0006355">
    <property type="term" value="P:regulation of DNA-templated transcription"/>
    <property type="evidence" value="ECO:0007669"/>
    <property type="project" value="InterPro"/>
</dbReference>
<reference evidence="7 8" key="1">
    <citation type="submission" date="2018-10" db="EMBL/GenBank/DDBJ databases">
        <title>Phylogenomics of Brevibacillus.</title>
        <authorList>
            <person name="Dunlap C."/>
        </authorList>
    </citation>
    <scope>NUCLEOTIDE SEQUENCE [LARGE SCALE GENOMIC DNA]</scope>
    <source>
        <strain evidence="7 8">JCM 12215</strain>
    </source>
</reference>
<dbReference type="GO" id="GO:0005524">
    <property type="term" value="F:ATP binding"/>
    <property type="evidence" value="ECO:0007669"/>
    <property type="project" value="UniProtKB-KW"/>
</dbReference>
<dbReference type="PROSITE" id="PS00688">
    <property type="entry name" value="SIGMA54_INTERACT_3"/>
    <property type="match status" value="1"/>
</dbReference>
<dbReference type="SMART" id="SM00382">
    <property type="entry name" value="AAA"/>
    <property type="match status" value="1"/>
</dbReference>
<dbReference type="InterPro" id="IPR025943">
    <property type="entry name" value="Sigma_54_int_dom_ATP-bd_2"/>
</dbReference>
<dbReference type="Gene3D" id="3.40.50.300">
    <property type="entry name" value="P-loop containing nucleotide triphosphate hydrolases"/>
    <property type="match status" value="1"/>
</dbReference>
<dbReference type="Pfam" id="PF25601">
    <property type="entry name" value="AAA_lid_14"/>
    <property type="match status" value="1"/>
</dbReference>
<dbReference type="InterPro" id="IPR002078">
    <property type="entry name" value="Sigma_54_int"/>
</dbReference>
<dbReference type="InterPro" id="IPR002197">
    <property type="entry name" value="HTH_Fis"/>
</dbReference>
<evidence type="ECO:0000259" key="6">
    <source>
        <dbReference type="PROSITE" id="PS50045"/>
    </source>
</evidence>
<evidence type="ECO:0000256" key="3">
    <source>
        <dbReference type="ARBA" id="ARBA00023015"/>
    </source>
</evidence>
<dbReference type="FunFam" id="3.40.50.300:FF:000006">
    <property type="entry name" value="DNA-binding transcriptional regulator NtrC"/>
    <property type="match status" value="1"/>
</dbReference>
<dbReference type="InterPro" id="IPR009057">
    <property type="entry name" value="Homeodomain-like_sf"/>
</dbReference>
<dbReference type="AlphaFoldDB" id="A0A3M8CKB6"/>
<keyword evidence="1" id="KW-0547">Nucleotide-binding</keyword>